<dbReference type="RefSeq" id="WP_084873329.1">
    <property type="nucleotide sequence ID" value="NZ_JAGGMY010000001.1"/>
</dbReference>
<evidence type="ECO:0000313" key="14">
    <source>
        <dbReference type="Proteomes" id="UP000193749"/>
    </source>
</evidence>
<dbReference type="CDD" id="cd06581">
    <property type="entry name" value="TM_PBP1_LivM_like"/>
    <property type="match status" value="1"/>
</dbReference>
<keyword evidence="6" id="KW-0547">Nucleotide-binding</keyword>
<dbReference type="AlphaFoldDB" id="A0A1X1ERY0"/>
<dbReference type="InterPro" id="IPR032823">
    <property type="entry name" value="BCA_ABC_TP_C"/>
</dbReference>
<dbReference type="Pfam" id="PF12399">
    <property type="entry name" value="BCA_ABC_TP_C"/>
    <property type="match status" value="1"/>
</dbReference>
<name>A0A1X1ERY0_PANCY</name>
<evidence type="ECO:0000313" key="13">
    <source>
        <dbReference type="EMBL" id="ORM92776.1"/>
    </source>
</evidence>
<dbReference type="InterPro" id="IPR003439">
    <property type="entry name" value="ABC_transporter-like_ATP-bd"/>
</dbReference>
<feature type="transmembrane region" description="Helical" evidence="11">
    <location>
        <begin position="109"/>
        <end position="128"/>
    </location>
</feature>
<evidence type="ECO:0000259" key="12">
    <source>
        <dbReference type="PROSITE" id="PS50893"/>
    </source>
</evidence>
<dbReference type="PANTHER" id="PTHR43820">
    <property type="entry name" value="HIGH-AFFINITY BRANCHED-CHAIN AMINO ACID TRANSPORT ATP-BINDING PROTEIN LIVF"/>
    <property type="match status" value="1"/>
</dbReference>
<keyword evidence="9 11" id="KW-1133">Transmembrane helix</keyword>
<feature type="transmembrane region" description="Helical" evidence="11">
    <location>
        <begin position="280"/>
        <end position="307"/>
    </location>
</feature>
<evidence type="ECO:0000256" key="6">
    <source>
        <dbReference type="ARBA" id="ARBA00022741"/>
    </source>
</evidence>
<dbReference type="SUPFAM" id="SSF52540">
    <property type="entry name" value="P-loop containing nucleoside triphosphate hydrolases"/>
    <property type="match status" value="2"/>
</dbReference>
<feature type="domain" description="ABC transporter" evidence="12">
    <location>
        <begin position="592"/>
        <end position="824"/>
    </location>
</feature>
<evidence type="ECO:0000256" key="8">
    <source>
        <dbReference type="ARBA" id="ARBA00022970"/>
    </source>
</evidence>
<feature type="transmembrane region" description="Helical" evidence="11">
    <location>
        <begin position="32"/>
        <end position="51"/>
    </location>
</feature>
<proteinExistence type="inferred from homology"/>
<dbReference type="Gene3D" id="3.40.50.300">
    <property type="entry name" value="P-loop containing nucleotide triphosphate hydrolases"/>
    <property type="match status" value="2"/>
</dbReference>
<dbReference type="InterPro" id="IPR001851">
    <property type="entry name" value="ABC_transp_permease"/>
</dbReference>
<accession>A0A1X1ERY0</accession>
<dbReference type="Pfam" id="PF02653">
    <property type="entry name" value="BPD_transp_2"/>
    <property type="match status" value="1"/>
</dbReference>
<dbReference type="OrthoDB" id="9776369at2"/>
<comment type="caution">
    <text evidence="13">The sequence shown here is derived from an EMBL/GenBank/DDBJ whole genome shotgun (WGS) entry which is preliminary data.</text>
</comment>
<dbReference type="PANTHER" id="PTHR43820:SF4">
    <property type="entry name" value="HIGH-AFFINITY BRANCHED-CHAIN AMINO ACID TRANSPORT ATP-BINDING PROTEIN LIVF"/>
    <property type="match status" value="1"/>
</dbReference>
<organism evidence="13 14">
    <name type="scientific">Pantoea cypripedii</name>
    <name type="common">Pectobacterium cypripedii</name>
    <name type="synonym">Erwinia cypripedii</name>
    <dbReference type="NCBI Taxonomy" id="55209"/>
    <lineage>
        <taxon>Bacteria</taxon>
        <taxon>Pseudomonadati</taxon>
        <taxon>Pseudomonadota</taxon>
        <taxon>Gammaproteobacteria</taxon>
        <taxon>Enterobacterales</taxon>
        <taxon>Erwiniaceae</taxon>
        <taxon>Pantoea</taxon>
    </lineage>
</organism>
<evidence type="ECO:0000256" key="10">
    <source>
        <dbReference type="ARBA" id="ARBA00023136"/>
    </source>
</evidence>
<keyword evidence="7" id="KW-0067">ATP-binding</keyword>
<feature type="transmembrane region" description="Helical" evidence="11">
    <location>
        <begin position="242"/>
        <end position="268"/>
    </location>
</feature>
<evidence type="ECO:0000256" key="3">
    <source>
        <dbReference type="ARBA" id="ARBA00022448"/>
    </source>
</evidence>
<evidence type="ECO:0000256" key="7">
    <source>
        <dbReference type="ARBA" id="ARBA00022840"/>
    </source>
</evidence>
<dbReference type="InterPro" id="IPR003593">
    <property type="entry name" value="AAA+_ATPase"/>
</dbReference>
<dbReference type="Proteomes" id="UP000193749">
    <property type="component" value="Unassembled WGS sequence"/>
</dbReference>
<feature type="transmembrane region" description="Helical" evidence="11">
    <location>
        <begin position="155"/>
        <end position="175"/>
    </location>
</feature>
<keyword evidence="8" id="KW-0029">Amino-acid transport</keyword>
<evidence type="ECO:0000256" key="2">
    <source>
        <dbReference type="ARBA" id="ARBA00006526"/>
    </source>
</evidence>
<evidence type="ECO:0000256" key="5">
    <source>
        <dbReference type="ARBA" id="ARBA00022692"/>
    </source>
</evidence>
<evidence type="ECO:0000256" key="4">
    <source>
        <dbReference type="ARBA" id="ARBA00022475"/>
    </source>
</evidence>
<keyword evidence="4" id="KW-1003">Cell membrane</keyword>
<dbReference type="STRING" id="55209.HA50_05165"/>
<dbReference type="GO" id="GO:0016887">
    <property type="term" value="F:ATP hydrolysis activity"/>
    <property type="evidence" value="ECO:0007669"/>
    <property type="project" value="InterPro"/>
</dbReference>
<evidence type="ECO:0000256" key="9">
    <source>
        <dbReference type="ARBA" id="ARBA00022989"/>
    </source>
</evidence>
<dbReference type="PROSITE" id="PS00211">
    <property type="entry name" value="ABC_TRANSPORTER_1"/>
    <property type="match status" value="1"/>
</dbReference>
<gene>
    <name evidence="13" type="ORF">HA50_05165</name>
</gene>
<dbReference type="InterPro" id="IPR017871">
    <property type="entry name" value="ABC_transporter-like_CS"/>
</dbReference>
<dbReference type="Pfam" id="PF00005">
    <property type="entry name" value="ABC_tran"/>
    <property type="match status" value="2"/>
</dbReference>
<protein>
    <submittedName>
        <fullName evidence="13">ABC transporter</fullName>
    </submittedName>
</protein>
<feature type="transmembrane region" description="Helical" evidence="11">
    <location>
        <begin position="207"/>
        <end position="230"/>
    </location>
</feature>
<dbReference type="GO" id="GO:0015807">
    <property type="term" value="P:L-amino acid transport"/>
    <property type="evidence" value="ECO:0007669"/>
    <property type="project" value="TreeGrafter"/>
</dbReference>
<dbReference type="CDD" id="cd03224">
    <property type="entry name" value="ABC_TM1139_LivF_branched"/>
    <property type="match status" value="1"/>
</dbReference>
<keyword evidence="14" id="KW-1185">Reference proteome</keyword>
<dbReference type="CDD" id="cd03219">
    <property type="entry name" value="ABC_Mj1267_LivG_branched"/>
    <property type="match status" value="1"/>
</dbReference>
<evidence type="ECO:0000256" key="1">
    <source>
        <dbReference type="ARBA" id="ARBA00004429"/>
    </source>
</evidence>
<comment type="subcellular location">
    <subcellularLocation>
        <location evidence="1">Cell inner membrane</location>
        <topology evidence="1">Multi-pass membrane protein</topology>
    </subcellularLocation>
</comment>
<dbReference type="SMART" id="SM00382">
    <property type="entry name" value="AAA"/>
    <property type="match status" value="2"/>
</dbReference>
<dbReference type="GO" id="GO:0015658">
    <property type="term" value="F:branched-chain amino acid transmembrane transporter activity"/>
    <property type="evidence" value="ECO:0007669"/>
    <property type="project" value="InterPro"/>
</dbReference>
<feature type="domain" description="ABC transporter" evidence="12">
    <location>
        <begin position="335"/>
        <end position="572"/>
    </location>
</feature>
<dbReference type="EMBL" id="MLJI01000001">
    <property type="protein sequence ID" value="ORM92776.1"/>
    <property type="molecule type" value="Genomic_DNA"/>
</dbReference>
<keyword evidence="5 11" id="KW-0812">Transmembrane</keyword>
<feature type="transmembrane region" description="Helical" evidence="11">
    <location>
        <begin position="7"/>
        <end position="26"/>
    </location>
</feature>
<dbReference type="GO" id="GO:0005886">
    <property type="term" value="C:plasma membrane"/>
    <property type="evidence" value="ECO:0007669"/>
    <property type="project" value="UniProtKB-SubCell"/>
</dbReference>
<dbReference type="InterPro" id="IPR043428">
    <property type="entry name" value="LivM-like"/>
</dbReference>
<dbReference type="InterPro" id="IPR052156">
    <property type="entry name" value="BCAA_Transport_ATP-bd_LivF"/>
</dbReference>
<dbReference type="GO" id="GO:0005524">
    <property type="term" value="F:ATP binding"/>
    <property type="evidence" value="ECO:0007669"/>
    <property type="project" value="UniProtKB-KW"/>
</dbReference>
<sequence>MIKTLPFNALALAAVALLSLLLPFVLGSYALLVFSLFALAVTTVVGLNILLGLSGQISFGHIAFYAVGAYISAGLTMNGVPLGVAMLAAMLVCGVIGGLLAIPALRVSGPFLAMITIAFALVVRHVLIEWREVTGGSNGLMGIPMPDFGPLDPTVGLALCCALLMIVALALFARLQRSQWGLAMRAVKASDIAARSLGFNPVVSKTLAFTLSAMLASAAGTLVAPLMMFINPDSFPFSQSILFVLAVVVGGSGTLFGPVLGALLIVVLPELLSSFAEYRLLIFAVLLLSVLWLAPRGLLGTLARWLVKPVPQFAPETPDETLLQRHFQRAGQDVLKVEGIGIRFGGVQAAKDVSFNVRAGEILGLMGPNGAGKTTVLNMISGFYRADSGSIRLQQELRGLPAWRVARAGIARTYQTTQLFSGMSVLENLLVAQQRGRQGLPWRHPGREAQAVAMALLALVGYRGSVHTPAEDLPHVDRRLVEIARALALDPALLLLDEPAAGLSREETDALIPLLRRLAGFGLAVIVVEHDMALVMAVSDRLQVLDAGKPLAQGNPAEVQRNPAVIAAYLGGTEYRGKPRVMPLRSNGEPGLVVDKLTLDYGAAPVVRNVSFTVNPGETVAILGANGAGKSTILQTLAGLHPARSGAIYLHDHSIKELNAAQIAARGLALVPEGRQLFPQMTVLENLLIGQYACSQRLDPQAEVESILRRFPRLRDRLHSQAGLLSGGEQQMVAIGRGLMSRPSILLLDEPSLGLSPAMIGELYDALAGLRNEGVTLLLVDQMANLALTIADRALVLESGEVVKAGRAQDLLAQADLAEAWLGAGNA</sequence>
<reference evidence="13 14" key="1">
    <citation type="journal article" date="2017" name="Antonie Van Leeuwenhoek">
        <title>Phylogenomic resolution of the bacterial genus Pantoea and its relationship with Erwinia and Tatumella.</title>
        <authorList>
            <person name="Palmer M."/>
            <person name="Steenkamp E.T."/>
            <person name="Coetzee M.P."/>
            <person name="Chan W.Y."/>
            <person name="van Zyl E."/>
            <person name="De Maayer P."/>
            <person name="Coutinho T.A."/>
            <person name="Blom J."/>
            <person name="Smits T.H."/>
            <person name="Duffy B."/>
            <person name="Venter S.N."/>
        </authorList>
    </citation>
    <scope>NUCLEOTIDE SEQUENCE [LARGE SCALE GENOMIC DNA]</scope>
    <source>
        <strain evidence="13 14">LMG 2657</strain>
    </source>
</reference>
<comment type="similarity">
    <text evidence="2">Belongs to the ABC transporter superfamily. Drug exporter-2 (TC 3.A.1.117) family.</text>
</comment>
<dbReference type="PROSITE" id="PS50893">
    <property type="entry name" value="ABC_TRANSPORTER_2"/>
    <property type="match status" value="2"/>
</dbReference>
<feature type="transmembrane region" description="Helical" evidence="11">
    <location>
        <begin position="58"/>
        <end position="76"/>
    </location>
</feature>
<dbReference type="InterPro" id="IPR027417">
    <property type="entry name" value="P-loop_NTPase"/>
</dbReference>
<evidence type="ECO:0000256" key="11">
    <source>
        <dbReference type="SAM" id="Phobius"/>
    </source>
</evidence>
<keyword evidence="3" id="KW-0813">Transport</keyword>
<feature type="transmembrane region" description="Helical" evidence="11">
    <location>
        <begin position="82"/>
        <end position="102"/>
    </location>
</feature>
<keyword evidence="10 11" id="KW-0472">Membrane</keyword>